<reference evidence="5" key="3">
    <citation type="submission" date="2025-09" db="UniProtKB">
        <authorList>
            <consortium name="Ensembl"/>
        </authorList>
    </citation>
    <scope>IDENTIFICATION</scope>
</reference>
<dbReference type="GO" id="GO:0072331">
    <property type="term" value="P:signal transduction by p53 class mediator"/>
    <property type="evidence" value="ECO:0007669"/>
    <property type="project" value="InterPro"/>
</dbReference>
<feature type="region of interest" description="Disordered" evidence="3">
    <location>
        <begin position="93"/>
        <end position="162"/>
    </location>
</feature>
<evidence type="ECO:0000313" key="6">
    <source>
        <dbReference type="Proteomes" id="UP000694412"/>
    </source>
</evidence>
<keyword evidence="6" id="KW-1185">Reference proteome</keyword>
<name>A0A8C2TZM9_COTJA</name>
<feature type="compositionally biased region" description="Low complexity" evidence="3">
    <location>
        <begin position="93"/>
        <end position="102"/>
    </location>
</feature>
<dbReference type="Pfam" id="PF02234">
    <property type="entry name" value="CDI"/>
    <property type="match status" value="1"/>
</dbReference>
<reference evidence="5" key="2">
    <citation type="submission" date="2025-08" db="UniProtKB">
        <authorList>
            <consortium name="Ensembl"/>
        </authorList>
    </citation>
    <scope>IDENTIFICATION</scope>
</reference>
<reference evidence="5" key="1">
    <citation type="submission" date="2015-11" db="EMBL/GenBank/DDBJ databases">
        <authorList>
            <consortium name="International Coturnix japonica Genome Analysis Consortium"/>
            <person name="Warren W."/>
            <person name="Burt D.W."/>
            <person name="Antin P.B."/>
            <person name="Lanford R."/>
            <person name="Gros J."/>
            <person name="Wilson R.K."/>
        </authorList>
    </citation>
    <scope>NUCLEOTIDE SEQUENCE [LARGE SCALE GENOMIC DNA]</scope>
</reference>
<feature type="compositionally biased region" description="Basic and acidic residues" evidence="3">
    <location>
        <begin position="116"/>
        <end position="132"/>
    </location>
</feature>
<evidence type="ECO:0000259" key="4">
    <source>
        <dbReference type="Pfam" id="PF02234"/>
    </source>
</evidence>
<dbReference type="InterPro" id="IPR003175">
    <property type="entry name" value="CDI_dom"/>
</dbReference>
<feature type="domain" description="Cyclin-dependent kinase inhibitor" evidence="4">
    <location>
        <begin position="24"/>
        <end position="72"/>
    </location>
</feature>
<dbReference type="Ensembl" id="ENSCJPT00005027711.1">
    <property type="protein sequence ID" value="ENSCJPP00005020062.1"/>
    <property type="gene ID" value="ENSCJPG00005016206.1"/>
</dbReference>
<sequence length="162" mass="18545">MELLLDILTRERRQGEKMVHTRRNLFGPVDQEQLHWDFQQMLHSSMEAAQRKWNFNFLLDVPLEGFVQWEELEGHEVPAFYRSCVVREPEATAALEPAPLQEGKSSPIDPGGTGGETKDFQANRSWEVPEGKKGRRMSLTDYYSGKKQVRTNTQAAAKKPTA</sequence>
<proteinExistence type="inferred from homology"/>
<dbReference type="InterPro" id="IPR044898">
    <property type="entry name" value="CDI_dom_sf"/>
</dbReference>
<dbReference type="Gene3D" id="4.10.365.10">
    <property type="entry name" value="p27"/>
    <property type="match status" value="1"/>
</dbReference>
<evidence type="ECO:0000256" key="3">
    <source>
        <dbReference type="SAM" id="MobiDB-lite"/>
    </source>
</evidence>
<protein>
    <recommendedName>
        <fullName evidence="4">Cyclin-dependent kinase inhibitor domain-containing protein</fullName>
    </recommendedName>
</protein>
<evidence type="ECO:0000313" key="5">
    <source>
        <dbReference type="Ensembl" id="ENSCJPP00005020062.1"/>
    </source>
</evidence>
<dbReference type="Proteomes" id="UP000694412">
    <property type="component" value="Chromosome 1"/>
</dbReference>
<dbReference type="PANTHER" id="PTHR46778">
    <property type="entry name" value="CYCLIN-DEPENDENT KINASE INHIBITOR 1-RELATED"/>
    <property type="match status" value="1"/>
</dbReference>
<dbReference type="GeneTree" id="ENSGT00960000187403"/>
<evidence type="ECO:0000256" key="1">
    <source>
        <dbReference type="ARBA" id="ARBA00006726"/>
    </source>
</evidence>
<organism evidence="5 6">
    <name type="scientific">Coturnix japonica</name>
    <name type="common">Japanese quail</name>
    <name type="synonym">Coturnix coturnix japonica</name>
    <dbReference type="NCBI Taxonomy" id="93934"/>
    <lineage>
        <taxon>Eukaryota</taxon>
        <taxon>Metazoa</taxon>
        <taxon>Chordata</taxon>
        <taxon>Craniata</taxon>
        <taxon>Vertebrata</taxon>
        <taxon>Euteleostomi</taxon>
        <taxon>Archelosauria</taxon>
        <taxon>Archosauria</taxon>
        <taxon>Dinosauria</taxon>
        <taxon>Saurischia</taxon>
        <taxon>Theropoda</taxon>
        <taxon>Coelurosauria</taxon>
        <taxon>Aves</taxon>
        <taxon>Neognathae</taxon>
        <taxon>Galloanserae</taxon>
        <taxon>Galliformes</taxon>
        <taxon>Phasianidae</taxon>
        <taxon>Perdicinae</taxon>
        <taxon>Coturnix</taxon>
    </lineage>
</organism>
<dbReference type="PANTHER" id="PTHR46778:SF2">
    <property type="entry name" value="CYCLIN-DEPENDENT KINASE INHIBITOR DOMAIN-CONTAINING PROTEIN"/>
    <property type="match status" value="1"/>
</dbReference>
<accession>A0A8C2TZM9</accession>
<dbReference type="GO" id="GO:0004861">
    <property type="term" value="F:cyclin-dependent protein serine/threonine kinase inhibitor activity"/>
    <property type="evidence" value="ECO:0007669"/>
    <property type="project" value="InterPro"/>
</dbReference>
<dbReference type="AlphaFoldDB" id="A0A8C2TZM9"/>
<dbReference type="GO" id="GO:0007346">
    <property type="term" value="P:regulation of mitotic cell cycle"/>
    <property type="evidence" value="ECO:0007669"/>
    <property type="project" value="InterPro"/>
</dbReference>
<comment type="similarity">
    <text evidence="1">Belongs to the CDI family.</text>
</comment>
<dbReference type="GO" id="GO:0005634">
    <property type="term" value="C:nucleus"/>
    <property type="evidence" value="ECO:0007669"/>
    <property type="project" value="InterPro"/>
</dbReference>
<dbReference type="InterPro" id="IPR029841">
    <property type="entry name" value="CDKN1A"/>
</dbReference>
<keyword evidence="2" id="KW-0649">Protein kinase inhibitor</keyword>
<evidence type="ECO:0000256" key="2">
    <source>
        <dbReference type="ARBA" id="ARBA00023013"/>
    </source>
</evidence>